<evidence type="ECO:0000313" key="2">
    <source>
        <dbReference type="Proteomes" id="UP000003959"/>
    </source>
</evidence>
<name>F4Y2Y7_9CYAN</name>
<evidence type="ECO:0000313" key="1">
    <source>
        <dbReference type="EMBL" id="EGJ28981.1"/>
    </source>
</evidence>
<accession>F4Y2Y7</accession>
<dbReference type="AlphaFoldDB" id="F4Y2Y7"/>
<sequence length="65" mass="7084">MFCVTPHYRTNGSIASIAEIMKGLSIYDAEIPQASIPFGLVPGEFPPTNKLFAQRGLRPAIANQH</sequence>
<organism evidence="1 2">
    <name type="scientific">Moorena producens 3L</name>
    <dbReference type="NCBI Taxonomy" id="489825"/>
    <lineage>
        <taxon>Bacteria</taxon>
        <taxon>Bacillati</taxon>
        <taxon>Cyanobacteriota</taxon>
        <taxon>Cyanophyceae</taxon>
        <taxon>Coleofasciculales</taxon>
        <taxon>Coleofasciculaceae</taxon>
        <taxon>Moorena</taxon>
    </lineage>
</organism>
<dbReference type="EMBL" id="GL890971">
    <property type="protein sequence ID" value="EGJ28981.1"/>
    <property type="molecule type" value="Genomic_DNA"/>
</dbReference>
<protein>
    <submittedName>
        <fullName evidence="1">Uncharacterized protein</fullName>
    </submittedName>
</protein>
<proteinExistence type="predicted"/>
<gene>
    <name evidence="1" type="ORF">LYNGBM3L_70100</name>
</gene>
<keyword evidence="2" id="KW-1185">Reference proteome</keyword>
<reference evidence="2" key="1">
    <citation type="journal article" date="2011" name="Proc. Natl. Acad. Sci. U.S.A.">
        <title>Genomic insights into the physiology and ecology of the marine filamentous cyanobacterium Lyngbya majuscula.</title>
        <authorList>
            <person name="Jones A.C."/>
            <person name="Monroe E.A."/>
            <person name="Podell S."/>
            <person name="Hess W.R."/>
            <person name="Klages S."/>
            <person name="Esquenazi E."/>
            <person name="Niessen S."/>
            <person name="Hoover H."/>
            <person name="Rothmann M."/>
            <person name="Lasken R.S."/>
            <person name="Yates J.R.III."/>
            <person name="Reinhardt R."/>
            <person name="Kube M."/>
            <person name="Burkart M.D."/>
            <person name="Allen E.E."/>
            <person name="Dorrestein P.C."/>
            <person name="Gerwick W.H."/>
            <person name="Gerwick L."/>
        </authorList>
    </citation>
    <scope>NUCLEOTIDE SEQUENCE [LARGE SCALE GENOMIC DNA]</scope>
    <source>
        <strain evidence="2">3L</strain>
    </source>
</reference>
<dbReference type="HOGENOM" id="CLU_2845055_0_0_3"/>
<dbReference type="Proteomes" id="UP000003959">
    <property type="component" value="Unassembled WGS sequence"/>
</dbReference>